<feature type="compositionally biased region" description="Polar residues" evidence="1">
    <location>
        <begin position="29"/>
        <end position="44"/>
    </location>
</feature>
<dbReference type="AlphaFoldDB" id="A0A401QBV5"/>
<feature type="compositionally biased region" description="Basic and acidic residues" evidence="1">
    <location>
        <begin position="172"/>
        <end position="182"/>
    </location>
</feature>
<feature type="compositionally biased region" description="Basic and acidic residues" evidence="1">
    <location>
        <begin position="202"/>
        <end position="214"/>
    </location>
</feature>
<feature type="compositionally biased region" description="Basic and acidic residues" evidence="1">
    <location>
        <begin position="225"/>
        <end position="236"/>
    </location>
</feature>
<organism evidence="2 3">
    <name type="scientific">Scyliorhinus torazame</name>
    <name type="common">Cloudy catshark</name>
    <name type="synonym">Catulus torazame</name>
    <dbReference type="NCBI Taxonomy" id="75743"/>
    <lineage>
        <taxon>Eukaryota</taxon>
        <taxon>Metazoa</taxon>
        <taxon>Chordata</taxon>
        <taxon>Craniata</taxon>
        <taxon>Vertebrata</taxon>
        <taxon>Chondrichthyes</taxon>
        <taxon>Elasmobranchii</taxon>
        <taxon>Galeomorphii</taxon>
        <taxon>Galeoidea</taxon>
        <taxon>Carcharhiniformes</taxon>
        <taxon>Scyliorhinidae</taxon>
        <taxon>Scyliorhinus</taxon>
    </lineage>
</organism>
<reference evidence="2 3" key="1">
    <citation type="journal article" date="2018" name="Nat. Ecol. Evol.">
        <title>Shark genomes provide insights into elasmobranch evolution and the origin of vertebrates.</title>
        <authorList>
            <person name="Hara Y"/>
            <person name="Yamaguchi K"/>
            <person name="Onimaru K"/>
            <person name="Kadota M"/>
            <person name="Koyanagi M"/>
            <person name="Keeley SD"/>
            <person name="Tatsumi K"/>
            <person name="Tanaka K"/>
            <person name="Motone F"/>
            <person name="Kageyama Y"/>
            <person name="Nozu R"/>
            <person name="Adachi N"/>
            <person name="Nishimura O"/>
            <person name="Nakagawa R"/>
            <person name="Tanegashima C"/>
            <person name="Kiyatake I"/>
            <person name="Matsumoto R"/>
            <person name="Murakumo K"/>
            <person name="Nishida K"/>
            <person name="Terakita A"/>
            <person name="Kuratani S"/>
            <person name="Sato K"/>
            <person name="Hyodo S Kuraku.S."/>
        </authorList>
    </citation>
    <scope>NUCLEOTIDE SEQUENCE [LARGE SCALE GENOMIC DNA]</scope>
</reference>
<accession>A0A401QBV5</accession>
<evidence type="ECO:0000313" key="2">
    <source>
        <dbReference type="EMBL" id="GCB82853.1"/>
    </source>
</evidence>
<keyword evidence="3" id="KW-1185">Reference proteome</keyword>
<name>A0A401QBV5_SCYTO</name>
<proteinExistence type="predicted"/>
<feature type="region of interest" description="Disordered" evidence="1">
    <location>
        <begin position="24"/>
        <end position="264"/>
    </location>
</feature>
<feature type="compositionally biased region" description="Basic and acidic residues" evidence="1">
    <location>
        <begin position="254"/>
        <end position="264"/>
    </location>
</feature>
<sequence>MEGASANSPSDKANEKCTGIHWDKGSFLAQPNGTLAENGDTQLEVSEKRDGVLNETLEIDELKSNGESKNDKGEEVEHSRSAGTCRESRLDLSSNTEKSPPPTAPKTSAVGLRAQGLDGNKELNSSGIKVGSSTGQEEGSEEQSLSTDNTLPAPEEATAPSVQSAFSYFKARSGEQKAETVKGKVQQSPPSTGGALGICSKTDWREEHSQERALSEPTTPTSGRSVRETPEGEGQKPESATQSDKDPDLTTPRKVSELKKRFES</sequence>
<evidence type="ECO:0000313" key="3">
    <source>
        <dbReference type="Proteomes" id="UP000288216"/>
    </source>
</evidence>
<dbReference type="EMBL" id="BFAA01037711">
    <property type="protein sequence ID" value="GCB82853.1"/>
    <property type="molecule type" value="Genomic_DNA"/>
</dbReference>
<protein>
    <submittedName>
        <fullName evidence="2">Uncharacterized protein</fullName>
    </submittedName>
</protein>
<feature type="compositionally biased region" description="Basic and acidic residues" evidence="1">
    <location>
        <begin position="60"/>
        <end position="90"/>
    </location>
</feature>
<evidence type="ECO:0000256" key="1">
    <source>
        <dbReference type="SAM" id="MobiDB-lite"/>
    </source>
</evidence>
<gene>
    <name evidence="2" type="ORF">scyTo_0024019</name>
</gene>
<dbReference type="Proteomes" id="UP000288216">
    <property type="component" value="Unassembled WGS sequence"/>
</dbReference>
<comment type="caution">
    <text evidence="2">The sequence shown here is derived from an EMBL/GenBank/DDBJ whole genome shotgun (WGS) entry which is preliminary data.</text>
</comment>
<feature type="compositionally biased region" description="Low complexity" evidence="1">
    <location>
        <begin position="131"/>
        <end position="147"/>
    </location>
</feature>